<name>A0AAV0JU41_9ROSI</name>
<dbReference type="InterPro" id="IPR002068">
    <property type="entry name" value="A-crystallin/Hsp20_dom"/>
</dbReference>
<dbReference type="PANTHER" id="PTHR46733">
    <property type="entry name" value="26.5 KDA HEAT SHOCK PROTEIN, MITOCHONDRIAL"/>
    <property type="match status" value="1"/>
</dbReference>
<keyword evidence="7" id="KW-1185">Reference proteome</keyword>
<dbReference type="EMBL" id="CAMGYJ010000005">
    <property type="protein sequence ID" value="CAI0413296.1"/>
    <property type="molecule type" value="Genomic_DNA"/>
</dbReference>
<comment type="similarity">
    <text evidence="2 3">Belongs to the small heat shock protein (HSP20) family.</text>
</comment>
<dbReference type="PROSITE" id="PS01031">
    <property type="entry name" value="SHSP"/>
    <property type="match status" value="1"/>
</dbReference>
<dbReference type="CDD" id="cd06464">
    <property type="entry name" value="ACD_sHsps-like"/>
    <property type="match status" value="1"/>
</dbReference>
<reference evidence="6" key="1">
    <citation type="submission" date="2022-08" db="EMBL/GenBank/DDBJ databases">
        <authorList>
            <person name="Gutierrez-Valencia J."/>
        </authorList>
    </citation>
    <scope>NUCLEOTIDE SEQUENCE</scope>
</reference>
<dbReference type="Pfam" id="PF00011">
    <property type="entry name" value="HSP20"/>
    <property type="match status" value="1"/>
</dbReference>
<proteinExistence type="inferred from homology"/>
<dbReference type="GO" id="GO:0009408">
    <property type="term" value="P:response to heat"/>
    <property type="evidence" value="ECO:0007669"/>
    <property type="project" value="InterPro"/>
</dbReference>
<dbReference type="PANTHER" id="PTHR46733:SF4">
    <property type="entry name" value="HEAT SHOCK PROTEIN 21, CHLOROPLASTIC"/>
    <property type="match status" value="1"/>
</dbReference>
<dbReference type="Proteomes" id="UP001154282">
    <property type="component" value="Unassembled WGS sequence"/>
</dbReference>
<dbReference type="InterPro" id="IPR008978">
    <property type="entry name" value="HSP20-like_chaperone"/>
</dbReference>
<gene>
    <name evidence="6" type="ORF">LITE_LOCUS15867</name>
</gene>
<comment type="caution">
    <text evidence="6">The sequence shown here is derived from an EMBL/GenBank/DDBJ whole genome shotgun (WGS) entry which is preliminary data.</text>
</comment>
<dbReference type="Gene3D" id="2.60.40.790">
    <property type="match status" value="1"/>
</dbReference>
<evidence type="ECO:0000313" key="7">
    <source>
        <dbReference type="Proteomes" id="UP001154282"/>
    </source>
</evidence>
<dbReference type="InterPro" id="IPR044587">
    <property type="entry name" value="HSP21-like"/>
</dbReference>
<evidence type="ECO:0000259" key="5">
    <source>
        <dbReference type="PROSITE" id="PS01031"/>
    </source>
</evidence>
<sequence length="281" mass="31439">MLLSSCQLSVFHRFSGTLFFLFCIRYTVLKCQTPRQQKVPFQVPPKHKIHRWHPSYLLEKRPLPRPGSSGSSLPAAHLHRLSSLVVPAPSTPEHLGTPEMKTTPFRSTTPPAAATKTPPPTVQVDWLPGETLLQLASSSEMVDPFSPRRTIAQMLDLMNHLTDPFFATAATTGGGRQVREDEKNIYLTMEIPGLGKEDVKVYVENDNTLVIRGEVEESSSTEGEGRNYEGRKYYTRLNLPASGYRVDEITGEMKNGVLKVVIPKVTGKEKNRNDVKEVKVE</sequence>
<evidence type="ECO:0000256" key="1">
    <source>
        <dbReference type="ARBA" id="ARBA00023016"/>
    </source>
</evidence>
<feature type="domain" description="SHSP" evidence="5">
    <location>
        <begin position="167"/>
        <end position="281"/>
    </location>
</feature>
<keyword evidence="1" id="KW-0346">Stress response</keyword>
<evidence type="ECO:0000313" key="6">
    <source>
        <dbReference type="EMBL" id="CAI0413296.1"/>
    </source>
</evidence>
<accession>A0AAV0JU41</accession>
<dbReference type="AlphaFoldDB" id="A0AAV0JU41"/>
<evidence type="ECO:0000256" key="3">
    <source>
        <dbReference type="RuleBase" id="RU003616"/>
    </source>
</evidence>
<organism evidence="6 7">
    <name type="scientific">Linum tenue</name>
    <dbReference type="NCBI Taxonomy" id="586396"/>
    <lineage>
        <taxon>Eukaryota</taxon>
        <taxon>Viridiplantae</taxon>
        <taxon>Streptophyta</taxon>
        <taxon>Embryophyta</taxon>
        <taxon>Tracheophyta</taxon>
        <taxon>Spermatophyta</taxon>
        <taxon>Magnoliopsida</taxon>
        <taxon>eudicotyledons</taxon>
        <taxon>Gunneridae</taxon>
        <taxon>Pentapetalae</taxon>
        <taxon>rosids</taxon>
        <taxon>fabids</taxon>
        <taxon>Malpighiales</taxon>
        <taxon>Linaceae</taxon>
        <taxon>Linum</taxon>
    </lineage>
</organism>
<protein>
    <recommendedName>
        <fullName evidence="5">SHSP domain-containing protein</fullName>
    </recommendedName>
</protein>
<feature type="region of interest" description="Disordered" evidence="4">
    <location>
        <begin position="87"/>
        <end position="121"/>
    </location>
</feature>
<evidence type="ECO:0000256" key="2">
    <source>
        <dbReference type="PROSITE-ProRule" id="PRU00285"/>
    </source>
</evidence>
<dbReference type="SUPFAM" id="SSF49764">
    <property type="entry name" value="HSP20-like chaperones"/>
    <property type="match status" value="1"/>
</dbReference>
<evidence type="ECO:0000256" key="4">
    <source>
        <dbReference type="SAM" id="MobiDB-lite"/>
    </source>
</evidence>